<dbReference type="InterPro" id="IPR008979">
    <property type="entry name" value="Galactose-bd-like_sf"/>
</dbReference>
<dbReference type="InterPro" id="IPR029411">
    <property type="entry name" value="RG-lyase_III"/>
</dbReference>
<dbReference type="SUPFAM" id="SSF51445">
    <property type="entry name" value="(Trans)glycosidases"/>
    <property type="match status" value="1"/>
</dbReference>
<organism evidence="2 3">
    <name type="scientific">Paenibacillus tianmuensis</name>
    <dbReference type="NCBI Taxonomy" id="624147"/>
    <lineage>
        <taxon>Bacteria</taxon>
        <taxon>Bacillati</taxon>
        <taxon>Bacillota</taxon>
        <taxon>Bacilli</taxon>
        <taxon>Bacillales</taxon>
        <taxon>Paenibacillaceae</taxon>
        <taxon>Paenibacillus</taxon>
    </lineage>
</organism>
<dbReference type="AlphaFoldDB" id="A0A1G4T139"/>
<accession>A0A1G4T139</accession>
<dbReference type="OrthoDB" id="52286at2"/>
<reference evidence="3" key="1">
    <citation type="submission" date="2016-10" db="EMBL/GenBank/DDBJ databases">
        <authorList>
            <person name="Varghese N."/>
            <person name="Submissions S."/>
        </authorList>
    </citation>
    <scope>NUCLEOTIDE SEQUENCE [LARGE SCALE GENOMIC DNA]</scope>
    <source>
        <strain evidence="3">CGMCC 1.8946</strain>
    </source>
</reference>
<dbReference type="InterPro" id="IPR017853">
    <property type="entry name" value="GH"/>
</dbReference>
<protein>
    <submittedName>
        <fullName evidence="2">Polysaccharide lyase family 4, domain III</fullName>
    </submittedName>
</protein>
<dbReference type="Gene3D" id="2.60.120.260">
    <property type="entry name" value="Galactose-binding domain-like"/>
    <property type="match status" value="1"/>
</dbReference>
<dbReference type="STRING" id="624147.SAMN04487970_103812"/>
<evidence type="ECO:0000259" key="1">
    <source>
        <dbReference type="Pfam" id="PF14683"/>
    </source>
</evidence>
<dbReference type="GO" id="GO:0016829">
    <property type="term" value="F:lyase activity"/>
    <property type="evidence" value="ECO:0007669"/>
    <property type="project" value="UniProtKB-KW"/>
</dbReference>
<dbReference type="Proteomes" id="UP000198601">
    <property type="component" value="Unassembled WGS sequence"/>
</dbReference>
<dbReference type="Pfam" id="PF14683">
    <property type="entry name" value="CBM-like"/>
    <property type="match status" value="1"/>
</dbReference>
<proteinExistence type="predicted"/>
<keyword evidence="2" id="KW-0456">Lyase</keyword>
<evidence type="ECO:0000313" key="3">
    <source>
        <dbReference type="Proteomes" id="UP000198601"/>
    </source>
</evidence>
<dbReference type="RefSeq" id="WP_090674907.1">
    <property type="nucleotide sequence ID" value="NZ_FMTT01000038.1"/>
</dbReference>
<sequence length="875" mass="96860">MRNKLKSGLIIFIAITLWFTGFAYPLPETSAASANSGATRASSVTYGGREWKPTSIDKRWSFESGGHPWNEINATWESNPHNAANPALAVTIGDASTAYKSAVGSLGFTSSELAEFVNKPDRLVRVQFRRWQPEGWGGGQGSRIYWSTNSTAGVQWTDGSADTLSNTQKNGDLETFYYFGTDSRFQPKNGGTINDIRFEIQALNFAGKQPSGTKVFFDDITVTVLEPSDGSDSTLWRIGKNDGSSAEFSNYKAQTAPFPIPSDWKSKTDWTSVSKGLNASVSPALSVSFTLNEVPCEGAELHFRILDAYRSIPQVAVFSNQIMAGLIQVAGINGSGAVDSAEKPLAYKNTYRLFIPSSLLQKGTNTLRLEAYRGHLADSTGDAYLWWVWDYLQLDALQQPAVEPIHGRYVHLGTNMLNNFAYNDDVIRQYPQLTKWMGIAYSGNWMRIGFWSDTQSKWRPHARSVLETMKQLNLTPLVDIFGSDITVRDPDIAAGNVPPWVKQYYEGFITDFGDLFQYVEVDNEPGGYNHTLAGTIALAKFLKEHRDSPGGKKNLKIVAPGWSYNEKNGIPAGWERDPKYRRQVEDYTDLTNGHSYGTTGVGALGKRGGALIENLRTYGDYTGDGLEKEMVMSETGANDTHFDGDPRFGTHSGGNKYKAIFDRELRSDIGYADHIMQHAAFYIDSSRVSYSLFKPTVDWNILQPEQVVAWQNVNEANDYRLATFRRLALAYATHGRPLAYDYVNRTGVADKKVYFRAVDTSSLPASAVGAKADKVLLNFVNFDKTPQTMQIRVRLPQSGTYVGERFGPGASYASAYSKVTLQANPVVLLTETLQPGEAVQYILNVPHTVNVVDDSLNKFALENDVTVTTPSAAIR</sequence>
<gene>
    <name evidence="2" type="ORF">SAMN04487970_103812</name>
</gene>
<dbReference type="EMBL" id="FMTT01000038">
    <property type="protein sequence ID" value="SCW74249.1"/>
    <property type="molecule type" value="Genomic_DNA"/>
</dbReference>
<dbReference type="SUPFAM" id="SSF49785">
    <property type="entry name" value="Galactose-binding domain-like"/>
    <property type="match status" value="1"/>
</dbReference>
<feature type="domain" description="Rhamnogalacturonan lyase" evidence="1">
    <location>
        <begin position="234"/>
        <end position="394"/>
    </location>
</feature>
<evidence type="ECO:0000313" key="2">
    <source>
        <dbReference type="EMBL" id="SCW74249.1"/>
    </source>
</evidence>
<name>A0A1G4T139_9BACL</name>
<keyword evidence="3" id="KW-1185">Reference proteome</keyword>